<feature type="domain" description="DUF7088" evidence="3">
    <location>
        <begin position="34"/>
        <end position="141"/>
    </location>
</feature>
<keyword evidence="1" id="KW-0472">Membrane</keyword>
<gene>
    <name evidence="4" type="primary">gldG</name>
    <name evidence="4" type="ORF">GWK09_13300</name>
</gene>
<dbReference type="Pfam" id="PF23357">
    <property type="entry name" value="DUF7088"/>
    <property type="match status" value="1"/>
</dbReference>
<dbReference type="EMBL" id="JAABOP010000004">
    <property type="protein sequence ID" value="NER11502.1"/>
    <property type="molecule type" value="Genomic_DNA"/>
</dbReference>
<dbReference type="InterPro" id="IPR055396">
    <property type="entry name" value="DUF7088"/>
</dbReference>
<dbReference type="InterPro" id="IPR019196">
    <property type="entry name" value="ABC_transp_unknown"/>
</dbReference>
<reference evidence="4 5" key="1">
    <citation type="submission" date="2020-01" db="EMBL/GenBank/DDBJ databases">
        <title>Muriicola jejuensis KCTC 22299.</title>
        <authorList>
            <person name="Wang G."/>
        </authorList>
    </citation>
    <scope>NUCLEOTIDE SEQUENCE [LARGE SCALE GENOMIC DNA]</scope>
    <source>
        <strain evidence="4 5">KCTC 22299</strain>
    </source>
</reference>
<comment type="caution">
    <text evidence="4">The sequence shown here is derived from an EMBL/GenBank/DDBJ whole genome shotgun (WGS) entry which is preliminary data.</text>
</comment>
<proteinExistence type="predicted"/>
<keyword evidence="1" id="KW-1133">Transmembrane helix</keyword>
<evidence type="ECO:0000259" key="3">
    <source>
        <dbReference type="Pfam" id="PF23357"/>
    </source>
</evidence>
<feature type="transmembrane region" description="Helical" evidence="1">
    <location>
        <begin position="528"/>
        <end position="547"/>
    </location>
</feature>
<dbReference type="NCBIfam" id="TIGR03521">
    <property type="entry name" value="GldG"/>
    <property type="match status" value="1"/>
</dbReference>
<accession>A0A6P0UFU9</accession>
<organism evidence="4 5">
    <name type="scientific">Muriicola jejuensis</name>
    <dbReference type="NCBI Taxonomy" id="504488"/>
    <lineage>
        <taxon>Bacteria</taxon>
        <taxon>Pseudomonadati</taxon>
        <taxon>Bacteroidota</taxon>
        <taxon>Flavobacteriia</taxon>
        <taxon>Flavobacteriales</taxon>
        <taxon>Flavobacteriaceae</taxon>
        <taxon>Muriicola</taxon>
    </lineage>
</organism>
<dbReference type="RefSeq" id="WP_163693946.1">
    <property type="nucleotide sequence ID" value="NZ_FXTW01000003.1"/>
</dbReference>
<dbReference type="Pfam" id="PF09822">
    <property type="entry name" value="ABC_transp_aux"/>
    <property type="match status" value="1"/>
</dbReference>
<name>A0A6P0UFU9_9FLAO</name>
<dbReference type="Proteomes" id="UP000468443">
    <property type="component" value="Unassembled WGS sequence"/>
</dbReference>
<evidence type="ECO:0000256" key="1">
    <source>
        <dbReference type="SAM" id="Phobius"/>
    </source>
</evidence>
<dbReference type="AlphaFoldDB" id="A0A6P0UFU9"/>
<dbReference type="InterPro" id="IPR019863">
    <property type="entry name" value="Motility-assoc_ABC-rel_GldG"/>
</dbReference>
<feature type="domain" description="ABC-type uncharacterised transport system" evidence="2">
    <location>
        <begin position="187"/>
        <end position="491"/>
    </location>
</feature>
<feature type="transmembrane region" description="Helical" evidence="1">
    <location>
        <begin position="6"/>
        <end position="27"/>
    </location>
</feature>
<keyword evidence="1" id="KW-0812">Transmembrane</keyword>
<keyword evidence="5" id="KW-1185">Reference proteome</keyword>
<sequence>MKKSDFKHIALGIGILVAINLLSGLFYHRFDLTEDKRFTLSKATENILENLDSPVIIDVLLEGDLPSEFQRLKLETEQLLENLYDHSNRIKFGFEDPLEDRAQAEATIAQLQRIGLTPASVTTEEEGRVSQELVFPWAMVTYKDQTVRVPLLKNKLGASTEDRINNSIQNLEYAFSDALSKLAVTDRKKVAVIKGNGELEDLYLADFLTTLREYYNIGAITLDSVPGNPQSVLDQLSSYDLALIAKPTQPFSEAEKYVLDQFMVSGGRSLWLVDPVAMELDSLFNEEGSAMALPRDLNLMDFFFKYGIRLNRDLVDDLYCAQIVLASGDGNASEYNPLPWVYYPMVFSQNNHPINANIEALRFQFSSTIDTLENTNKKTILARSSPLSKKVSVPRTISFDILNTAPDRESYTEGEYPMAVLVEGVFTSAYKNRIKPLELKGAKEEGPDNKMIVISDGDLAANQLRNGRPLELGYDKWTNNFFGNKEFLVNCVNYLLDDTGLINIRNRKVVVPMLDPEKISEQKSRWKLINMGVPLLFVLGITTLFLWRRKVRFGQ</sequence>
<evidence type="ECO:0000313" key="5">
    <source>
        <dbReference type="Proteomes" id="UP000468443"/>
    </source>
</evidence>
<evidence type="ECO:0000313" key="4">
    <source>
        <dbReference type="EMBL" id="NER11502.1"/>
    </source>
</evidence>
<evidence type="ECO:0000259" key="2">
    <source>
        <dbReference type="Pfam" id="PF09822"/>
    </source>
</evidence>
<protein>
    <submittedName>
        <fullName evidence="4">Gliding motility-associated ABC transporter substrate-binding protein GldG</fullName>
    </submittedName>
</protein>